<dbReference type="STRING" id="34059.A9308_09610"/>
<dbReference type="InterPro" id="IPR023032">
    <property type="entry name" value="tRNA_MAMT_biosynth_bifunc_MnmC"/>
</dbReference>
<dbReference type="RefSeq" id="WP_067238188.1">
    <property type="nucleotide sequence ID" value="NZ_LZMZ01000037.1"/>
</dbReference>
<dbReference type="EC" id="1.5.-.-" evidence="10"/>
<sequence>MADLPDILDTDLSNSNAIAPAQIDWQTDDSGHVVPISARFGDVYFSRADGLAESQFVFLDHNQLAQRWAALPDYGYFVVGEIGFGTGLNVLAAWQLWQHVRPDNHSRLHIITTEKYPLQRADLARALATWTPLAPLAQRLLDHYPPLLAGCHRLNFFDERLTLDLWFGDAITSLQQCTGQACVDAWWLDGFAPARDTRLWSDALFAQIRRLSKAGTTLATFSAAQVVKSGLQRQGFVLNKVKGYGKKRHMLTGVLPKNPPPVLVTARFRHNKKIAPFWLPLPFRQDFYHATLSRKSRHKYAPDTLPDLAPANHRALTVAVVGAGVAGLAVAYSLAQRGHRVWLLDRAHPLAGASGNIRALLAPKLHNVTRFDDNLHLIGYLAGLRFYPALQALLPPYAAPVLERVGVLDLLAHQRRAIDSDAQASVADFAVPLDDKQVQTLLDGKTHATPPTQTPDPQATQQAGWWLADASLINTQIFAEAVLRLPNITFCQTTLQSLQQTGDCVTLQTVAHANAQPMDLPPTFDHAVLCMARDTAEFLPHVSRIKHSRGQISWFALPTDDDSLPPFALKYGGYLATFGDTRQRYALLGASFVRGTSDTRTHAADHEANLATLQQALPTLASQPLFDKNHLPDWQGRASLRAQTPDYLPVVGQVWAQPNDTHSRVWTFAALGSKGYAYAPICGEFLVGLMGGEMLPLPRHWLATLSPNRKALR</sequence>
<dbReference type="PANTHER" id="PTHR13847:SF283">
    <property type="entry name" value="TRNA 5-METHYLAMINOMETHYL-2-THIOURIDINE BIOSYNTHESIS BIFUNCTIONAL PROTEIN MNMC"/>
    <property type="match status" value="1"/>
</dbReference>
<dbReference type="PANTHER" id="PTHR13847">
    <property type="entry name" value="SARCOSINE DEHYDROGENASE-RELATED"/>
    <property type="match status" value="1"/>
</dbReference>
<evidence type="ECO:0000256" key="7">
    <source>
        <dbReference type="ARBA" id="ARBA00022827"/>
    </source>
</evidence>
<keyword evidence="2 10" id="KW-0489">Methyltransferase</keyword>
<dbReference type="HAMAP" id="MF_01102">
    <property type="entry name" value="MnmC"/>
    <property type="match status" value="1"/>
</dbReference>
<evidence type="ECO:0000259" key="11">
    <source>
        <dbReference type="Pfam" id="PF01266"/>
    </source>
</evidence>
<dbReference type="GO" id="GO:0050660">
    <property type="term" value="F:flavin adenine dinucleotide binding"/>
    <property type="evidence" value="ECO:0007669"/>
    <property type="project" value="UniProtKB-UniRule"/>
</dbReference>
<dbReference type="AlphaFoldDB" id="A0A1B8Q9X8"/>
<dbReference type="EMBL" id="LZMZ01000037">
    <property type="protein sequence ID" value="OBX75865.1"/>
    <property type="molecule type" value="Genomic_DNA"/>
</dbReference>
<comment type="function">
    <text evidence="10">Catalyzes the last two steps in the biosynthesis of 5-methylaminomethyl-2-thiouridine (mnm(5)s(2)U) at the wobble position (U34) in tRNA. Catalyzes the FAD-dependent demodification of cmnm(5)s(2)U34 to nm(5)s(2)U34, followed by the transfer of a methyl group from S-adenosyl-L-methionine to nm(5)s(2)U34, to form mnm(5)s(2)U34.</text>
</comment>
<accession>A0A1B8Q9X8</accession>
<feature type="region of interest" description="FAD-dependent cmnm(5)s(2)U34 oxidoreductase" evidence="10">
    <location>
        <begin position="321"/>
        <end position="713"/>
    </location>
</feature>
<keyword evidence="9 10" id="KW-0511">Multifunctional enzyme</keyword>
<dbReference type="OrthoDB" id="9786494at2"/>
<protein>
    <recommendedName>
        <fullName evidence="10">tRNA 5-methylaminomethyl-2-thiouridine biosynthesis bifunctional protein MnmC</fullName>
        <shortName evidence="10">tRNA mnm(5)s(2)U biosynthesis bifunctional protein</shortName>
    </recommendedName>
    <domain>
        <recommendedName>
            <fullName evidence="10">tRNA (mnm(5)s(2)U34)-methyltransferase</fullName>
            <ecNumber evidence="10">2.1.1.61</ecNumber>
        </recommendedName>
    </domain>
    <domain>
        <recommendedName>
            <fullName evidence="10">FAD-dependent cmnm(5)s(2)U34 oxidoreductase</fullName>
            <ecNumber evidence="10">1.5.-.-</ecNumber>
        </recommendedName>
    </domain>
</protein>
<keyword evidence="6 10" id="KW-0819">tRNA processing</keyword>
<dbReference type="Gene3D" id="3.40.50.150">
    <property type="entry name" value="Vaccinia Virus protein VP39"/>
    <property type="match status" value="1"/>
</dbReference>
<keyword evidence="8 10" id="KW-0560">Oxidoreductase</keyword>
<dbReference type="GO" id="GO:0032259">
    <property type="term" value="P:methylation"/>
    <property type="evidence" value="ECO:0007669"/>
    <property type="project" value="UniProtKB-KW"/>
</dbReference>
<comment type="catalytic activity">
    <reaction evidence="10">
        <text>5-aminomethyl-2-thiouridine(34) in tRNA + S-adenosyl-L-methionine = 5-methylaminomethyl-2-thiouridine(34) in tRNA + S-adenosyl-L-homocysteine + H(+)</text>
        <dbReference type="Rhea" id="RHEA:19569"/>
        <dbReference type="Rhea" id="RHEA-COMP:10195"/>
        <dbReference type="Rhea" id="RHEA-COMP:10197"/>
        <dbReference type="ChEBI" id="CHEBI:15378"/>
        <dbReference type="ChEBI" id="CHEBI:57856"/>
        <dbReference type="ChEBI" id="CHEBI:59789"/>
        <dbReference type="ChEBI" id="CHEBI:74454"/>
        <dbReference type="ChEBI" id="CHEBI:74455"/>
        <dbReference type="EC" id="2.1.1.61"/>
    </reaction>
</comment>
<dbReference type="InterPro" id="IPR008471">
    <property type="entry name" value="MnmC-like_methylTransf"/>
</dbReference>
<comment type="similarity">
    <text evidence="10">In the C-terminal section; belongs to the DAO family.</text>
</comment>
<dbReference type="GO" id="GO:0004808">
    <property type="term" value="F:tRNA (5-methylaminomethyl-2-thiouridylate)(34)-methyltransferase activity"/>
    <property type="evidence" value="ECO:0007669"/>
    <property type="project" value="UniProtKB-EC"/>
</dbReference>
<evidence type="ECO:0000259" key="12">
    <source>
        <dbReference type="Pfam" id="PF05430"/>
    </source>
</evidence>
<organism evidence="13 14">
    <name type="scientific">Faucicola atlantae</name>
    <dbReference type="NCBI Taxonomy" id="34059"/>
    <lineage>
        <taxon>Bacteria</taxon>
        <taxon>Pseudomonadati</taxon>
        <taxon>Pseudomonadota</taxon>
        <taxon>Gammaproteobacteria</taxon>
        <taxon>Moraxellales</taxon>
        <taxon>Moraxellaceae</taxon>
        <taxon>Faucicola</taxon>
    </lineage>
</organism>
<feature type="domain" description="MnmC-like methyltransferase" evidence="12">
    <location>
        <begin position="133"/>
        <end position="255"/>
    </location>
</feature>
<dbReference type="GO" id="GO:0016645">
    <property type="term" value="F:oxidoreductase activity, acting on the CH-NH group of donors"/>
    <property type="evidence" value="ECO:0007669"/>
    <property type="project" value="InterPro"/>
</dbReference>
<evidence type="ECO:0000256" key="5">
    <source>
        <dbReference type="ARBA" id="ARBA00022691"/>
    </source>
</evidence>
<comment type="similarity">
    <text evidence="10">In the N-terminal section; belongs to the methyltransferase superfamily. tRNA (mnm(5)s(2)U34)-methyltransferase family.</text>
</comment>
<reference evidence="13 14" key="1">
    <citation type="submission" date="2016-06" db="EMBL/GenBank/DDBJ databases">
        <title>Draft genome of Moraxella atlantae CCUG 66109.</title>
        <authorList>
            <person name="Salva-Serra F."/>
            <person name="Engstrom-Jakobsson H."/>
            <person name="Thorell K."/>
            <person name="Gonzales-Siles L."/>
            <person name="Karlsson R."/>
            <person name="Boulund F."/>
            <person name="Engstrand L."/>
            <person name="Kristiansson E."/>
            <person name="Moore E."/>
        </authorList>
    </citation>
    <scope>NUCLEOTIDE SEQUENCE [LARGE SCALE GENOMIC DNA]</scope>
    <source>
        <strain evidence="13 14">CCUG 66109</strain>
    </source>
</reference>
<keyword evidence="5 10" id="KW-0949">S-adenosyl-L-methionine</keyword>
<keyword evidence="4 10" id="KW-0808">Transferase</keyword>
<comment type="cofactor">
    <cofactor evidence="10">
        <name>FAD</name>
        <dbReference type="ChEBI" id="CHEBI:57692"/>
    </cofactor>
</comment>
<dbReference type="EC" id="2.1.1.61" evidence="10"/>
<keyword evidence="7 10" id="KW-0274">FAD</keyword>
<dbReference type="InterPro" id="IPR036188">
    <property type="entry name" value="FAD/NAD-bd_sf"/>
</dbReference>
<keyword evidence="3 10" id="KW-0285">Flavoprotein</keyword>
<dbReference type="NCBIfam" id="NF033855">
    <property type="entry name" value="tRNA_MNMC2"/>
    <property type="match status" value="1"/>
</dbReference>
<evidence type="ECO:0000313" key="14">
    <source>
        <dbReference type="Proteomes" id="UP000092508"/>
    </source>
</evidence>
<dbReference type="GO" id="GO:0005737">
    <property type="term" value="C:cytoplasm"/>
    <property type="evidence" value="ECO:0007669"/>
    <property type="project" value="UniProtKB-SubCell"/>
</dbReference>
<evidence type="ECO:0000256" key="2">
    <source>
        <dbReference type="ARBA" id="ARBA00022603"/>
    </source>
</evidence>
<dbReference type="Gene3D" id="3.50.50.60">
    <property type="entry name" value="FAD/NAD(P)-binding domain"/>
    <property type="match status" value="1"/>
</dbReference>
<keyword evidence="1 10" id="KW-0963">Cytoplasm</keyword>
<evidence type="ECO:0000256" key="8">
    <source>
        <dbReference type="ARBA" id="ARBA00023002"/>
    </source>
</evidence>
<dbReference type="NCBIfam" id="TIGR03197">
    <property type="entry name" value="MnmC_Cterm"/>
    <property type="match status" value="1"/>
</dbReference>
<dbReference type="GO" id="GO:0002097">
    <property type="term" value="P:tRNA wobble base modification"/>
    <property type="evidence" value="ECO:0007669"/>
    <property type="project" value="UniProtKB-UniRule"/>
</dbReference>
<dbReference type="Pfam" id="PF01266">
    <property type="entry name" value="DAO"/>
    <property type="match status" value="1"/>
</dbReference>
<dbReference type="Gene3D" id="3.30.9.10">
    <property type="entry name" value="D-Amino Acid Oxidase, subunit A, domain 2"/>
    <property type="match status" value="1"/>
</dbReference>
<feature type="domain" description="FAD dependent oxidoreductase" evidence="11">
    <location>
        <begin position="318"/>
        <end position="687"/>
    </location>
</feature>
<name>A0A1B8Q9X8_9GAMM</name>
<comment type="subcellular location">
    <subcellularLocation>
        <location evidence="10">Cytoplasm</location>
    </subcellularLocation>
</comment>
<feature type="region of interest" description="tRNA (mnm(5)s(2)U34)-methyltransferase" evidence="10">
    <location>
        <begin position="1"/>
        <end position="256"/>
    </location>
</feature>
<evidence type="ECO:0000256" key="6">
    <source>
        <dbReference type="ARBA" id="ARBA00022694"/>
    </source>
</evidence>
<dbReference type="InterPro" id="IPR029063">
    <property type="entry name" value="SAM-dependent_MTases_sf"/>
</dbReference>
<dbReference type="SUPFAM" id="SSF51971">
    <property type="entry name" value="Nucleotide-binding domain"/>
    <property type="match status" value="1"/>
</dbReference>
<evidence type="ECO:0000256" key="4">
    <source>
        <dbReference type="ARBA" id="ARBA00022679"/>
    </source>
</evidence>
<gene>
    <name evidence="10" type="primary">mnmC</name>
    <name evidence="13" type="ORF">A9308_09610</name>
</gene>
<evidence type="ECO:0000256" key="10">
    <source>
        <dbReference type="HAMAP-Rule" id="MF_01102"/>
    </source>
</evidence>
<dbReference type="Proteomes" id="UP000092508">
    <property type="component" value="Unassembled WGS sequence"/>
</dbReference>
<evidence type="ECO:0000256" key="9">
    <source>
        <dbReference type="ARBA" id="ARBA00023268"/>
    </source>
</evidence>
<dbReference type="InterPro" id="IPR047785">
    <property type="entry name" value="tRNA_MNMC2"/>
</dbReference>
<comment type="caution">
    <text evidence="13">The sequence shown here is derived from an EMBL/GenBank/DDBJ whole genome shotgun (WGS) entry which is preliminary data.</text>
</comment>
<evidence type="ECO:0000256" key="1">
    <source>
        <dbReference type="ARBA" id="ARBA00022490"/>
    </source>
</evidence>
<dbReference type="InterPro" id="IPR017610">
    <property type="entry name" value="tRNA_S-uridine_synth_MnmC_C"/>
</dbReference>
<dbReference type="Pfam" id="PF05430">
    <property type="entry name" value="Methyltransf_30"/>
    <property type="match status" value="1"/>
</dbReference>
<proteinExistence type="inferred from homology"/>
<evidence type="ECO:0000256" key="3">
    <source>
        <dbReference type="ARBA" id="ARBA00022630"/>
    </source>
</evidence>
<dbReference type="InterPro" id="IPR006076">
    <property type="entry name" value="FAD-dep_OxRdtase"/>
</dbReference>
<evidence type="ECO:0000313" key="13">
    <source>
        <dbReference type="EMBL" id="OBX75865.1"/>
    </source>
</evidence>